<proteinExistence type="predicted"/>
<dbReference type="AlphaFoldDB" id="A0A6A6W7M2"/>
<keyword evidence="3" id="KW-1185">Reference proteome</keyword>
<dbReference type="RefSeq" id="XP_033601084.1">
    <property type="nucleotide sequence ID" value="XM_033741054.1"/>
</dbReference>
<evidence type="ECO:0000313" key="3">
    <source>
        <dbReference type="Proteomes" id="UP000799437"/>
    </source>
</evidence>
<dbReference type="GeneID" id="54482108"/>
<dbReference type="Proteomes" id="UP000799437">
    <property type="component" value="Unassembled WGS sequence"/>
</dbReference>
<sequence length="163" mass="17732">MCVCVCVGIQSLKQHDCHYTILATSMPPTQRHTSYTQASTCTSQASSCASQASSCASQASSCASQASTCTSQASSCTSHTGSGNHKRKIQNSHDTQNFEREKRSIRFLATPERLHSLPGQGKLGLPSDQTIRYHTRTKETRSALRPINTIPYSTQAKPLFPSH</sequence>
<dbReference type="EMBL" id="ML996571">
    <property type="protein sequence ID" value="KAF2758633.1"/>
    <property type="molecule type" value="Genomic_DNA"/>
</dbReference>
<organism evidence="2 3">
    <name type="scientific">Pseudovirgaria hyperparasitica</name>
    <dbReference type="NCBI Taxonomy" id="470096"/>
    <lineage>
        <taxon>Eukaryota</taxon>
        <taxon>Fungi</taxon>
        <taxon>Dikarya</taxon>
        <taxon>Ascomycota</taxon>
        <taxon>Pezizomycotina</taxon>
        <taxon>Dothideomycetes</taxon>
        <taxon>Dothideomycetes incertae sedis</taxon>
        <taxon>Acrospermales</taxon>
        <taxon>Acrospermaceae</taxon>
        <taxon>Pseudovirgaria</taxon>
    </lineage>
</organism>
<gene>
    <name evidence="2" type="ORF">EJ05DRAFT_359934</name>
</gene>
<feature type="region of interest" description="Disordered" evidence="1">
    <location>
        <begin position="74"/>
        <end position="97"/>
    </location>
</feature>
<accession>A0A6A6W7M2</accession>
<protein>
    <submittedName>
        <fullName evidence="2">Uncharacterized protein</fullName>
    </submittedName>
</protein>
<evidence type="ECO:0000313" key="2">
    <source>
        <dbReference type="EMBL" id="KAF2758633.1"/>
    </source>
</evidence>
<reference evidence="2" key="1">
    <citation type="journal article" date="2020" name="Stud. Mycol.">
        <title>101 Dothideomycetes genomes: a test case for predicting lifestyles and emergence of pathogens.</title>
        <authorList>
            <person name="Haridas S."/>
            <person name="Albert R."/>
            <person name="Binder M."/>
            <person name="Bloem J."/>
            <person name="Labutti K."/>
            <person name="Salamov A."/>
            <person name="Andreopoulos B."/>
            <person name="Baker S."/>
            <person name="Barry K."/>
            <person name="Bills G."/>
            <person name="Bluhm B."/>
            <person name="Cannon C."/>
            <person name="Castanera R."/>
            <person name="Culley D."/>
            <person name="Daum C."/>
            <person name="Ezra D."/>
            <person name="Gonzalez J."/>
            <person name="Henrissat B."/>
            <person name="Kuo A."/>
            <person name="Liang C."/>
            <person name="Lipzen A."/>
            <person name="Lutzoni F."/>
            <person name="Magnuson J."/>
            <person name="Mondo S."/>
            <person name="Nolan M."/>
            <person name="Ohm R."/>
            <person name="Pangilinan J."/>
            <person name="Park H.-J."/>
            <person name="Ramirez L."/>
            <person name="Alfaro M."/>
            <person name="Sun H."/>
            <person name="Tritt A."/>
            <person name="Yoshinaga Y."/>
            <person name="Zwiers L.-H."/>
            <person name="Turgeon B."/>
            <person name="Goodwin S."/>
            <person name="Spatafora J."/>
            <person name="Crous P."/>
            <person name="Grigoriev I."/>
        </authorList>
    </citation>
    <scope>NUCLEOTIDE SEQUENCE</scope>
    <source>
        <strain evidence="2">CBS 121739</strain>
    </source>
</reference>
<name>A0A6A6W7M2_9PEZI</name>
<evidence type="ECO:0000256" key="1">
    <source>
        <dbReference type="SAM" id="MobiDB-lite"/>
    </source>
</evidence>